<keyword evidence="9 13" id="KW-0812">Transmembrane</keyword>
<feature type="transmembrane region" description="Helical" evidence="13">
    <location>
        <begin position="45"/>
        <end position="67"/>
    </location>
</feature>
<keyword evidence="7 15" id="KW-0328">Glycosyltransferase</keyword>
<keyword evidence="11 13" id="KW-0472">Membrane</keyword>
<feature type="transmembrane region" description="Helical" evidence="13">
    <location>
        <begin position="79"/>
        <end position="102"/>
    </location>
</feature>
<dbReference type="Pfam" id="PF13632">
    <property type="entry name" value="Glyco_trans_2_3"/>
    <property type="match status" value="1"/>
</dbReference>
<feature type="domain" description="Glycosyltransferase 2-like" evidence="14">
    <location>
        <begin position="228"/>
        <end position="421"/>
    </location>
</feature>
<dbReference type="InterPro" id="IPR050321">
    <property type="entry name" value="Glycosyltr_2/OpgH_subfam"/>
</dbReference>
<comment type="subcellular location">
    <subcellularLocation>
        <location evidence="1">Cell inner membrane</location>
        <topology evidence="1">Multi-pass membrane protein</topology>
    </subcellularLocation>
</comment>
<evidence type="ECO:0000313" key="16">
    <source>
        <dbReference type="Proteomes" id="UP001208690"/>
    </source>
</evidence>
<evidence type="ECO:0000256" key="2">
    <source>
        <dbReference type="ARBA" id="ARBA00005001"/>
    </source>
</evidence>
<evidence type="ECO:0000259" key="14">
    <source>
        <dbReference type="Pfam" id="PF13632"/>
    </source>
</evidence>
<feature type="transmembrane region" description="Helical" evidence="13">
    <location>
        <begin position="435"/>
        <end position="455"/>
    </location>
</feature>
<accession>A0ABT3BFG3</accession>
<dbReference type="InterPro" id="IPR001173">
    <property type="entry name" value="Glyco_trans_2-like"/>
</dbReference>
<dbReference type="SUPFAM" id="SSF53448">
    <property type="entry name" value="Nucleotide-diphospho-sugar transferases"/>
    <property type="match status" value="1"/>
</dbReference>
<feature type="region of interest" description="Disordered" evidence="12">
    <location>
        <begin position="1"/>
        <end position="20"/>
    </location>
</feature>
<evidence type="ECO:0000256" key="10">
    <source>
        <dbReference type="ARBA" id="ARBA00022989"/>
    </source>
</evidence>
<dbReference type="NCBIfam" id="NF003962">
    <property type="entry name" value="PRK05454.2-5"/>
    <property type="match status" value="1"/>
</dbReference>
<protein>
    <recommendedName>
        <fullName evidence="4">Glucans biosynthesis glucosyltransferase H</fullName>
    </recommendedName>
</protein>
<evidence type="ECO:0000256" key="12">
    <source>
        <dbReference type="SAM" id="MobiDB-lite"/>
    </source>
</evidence>
<dbReference type="PANTHER" id="PTHR43867:SF5">
    <property type="entry name" value="GLUCANS BIOSYNTHESIS GLUCOSYLTRANSFERASE H"/>
    <property type="match status" value="1"/>
</dbReference>
<dbReference type="PANTHER" id="PTHR43867">
    <property type="entry name" value="CELLULOSE SYNTHASE CATALYTIC SUBUNIT A [UDP-FORMING]"/>
    <property type="match status" value="1"/>
</dbReference>
<evidence type="ECO:0000256" key="9">
    <source>
        <dbReference type="ARBA" id="ARBA00022692"/>
    </source>
</evidence>
<proteinExistence type="inferred from homology"/>
<comment type="similarity">
    <text evidence="3">Belongs to the glycosyltransferase 2 family. OpgH subfamily.</text>
</comment>
<evidence type="ECO:0000256" key="6">
    <source>
        <dbReference type="ARBA" id="ARBA00022519"/>
    </source>
</evidence>
<dbReference type="Proteomes" id="UP001208690">
    <property type="component" value="Unassembled WGS sequence"/>
</dbReference>
<evidence type="ECO:0000256" key="1">
    <source>
        <dbReference type="ARBA" id="ARBA00004429"/>
    </source>
</evidence>
<keyword evidence="6" id="KW-0997">Cell inner membrane</keyword>
<comment type="pathway">
    <text evidence="2">Glycan metabolism; osmoregulated periplasmic glucan (OPG) biosynthesis.</text>
</comment>
<keyword evidence="16" id="KW-1185">Reference proteome</keyword>
<dbReference type="Gene3D" id="3.90.550.10">
    <property type="entry name" value="Spore Coat Polysaccharide Biosynthesis Protein SpsA, Chain A"/>
    <property type="match status" value="1"/>
</dbReference>
<evidence type="ECO:0000256" key="8">
    <source>
        <dbReference type="ARBA" id="ARBA00022679"/>
    </source>
</evidence>
<evidence type="ECO:0000256" key="7">
    <source>
        <dbReference type="ARBA" id="ARBA00022676"/>
    </source>
</evidence>
<evidence type="ECO:0000256" key="11">
    <source>
        <dbReference type="ARBA" id="ARBA00023136"/>
    </source>
</evidence>
<gene>
    <name evidence="15" type="primary">mdoH</name>
    <name evidence="15" type="ORF">MUB52_12860</name>
</gene>
<dbReference type="GO" id="GO:0016757">
    <property type="term" value="F:glycosyltransferase activity"/>
    <property type="evidence" value="ECO:0007669"/>
    <property type="project" value="UniProtKB-KW"/>
</dbReference>
<reference evidence="15 16" key="1">
    <citation type="submission" date="2022-04" db="EMBL/GenBank/DDBJ databases">
        <title>Roseobacter sp. WL0113 is a bacterium isolated from neritic sediment.</title>
        <authorList>
            <person name="Wang L."/>
            <person name="He W."/>
            <person name="Zhang D.-F."/>
        </authorList>
    </citation>
    <scope>NUCLEOTIDE SEQUENCE [LARGE SCALE GENOMIC DNA]</scope>
    <source>
        <strain evidence="15 16">WL0113</strain>
    </source>
</reference>
<keyword evidence="5" id="KW-1003">Cell membrane</keyword>
<keyword evidence="8 15" id="KW-0808">Transferase</keyword>
<sequence>MNAHLKIPSDRIEAAQPSPAPARALHHPAERIEATAQPTVARRRLLVLSLNVITVAVLLAAMTGVLASGGFLMVEWLMLAAYAVTLPWLSIGLWNSVIGFALDRRHGASAAGFVLPALTRITGDEPIHTRIAIVMPLRNEDPVTSLDRFAGVQQALAETPWADRFEYHVLSDSDRPDIIAREQIGLDTWAASSPGATIRYRLRTDNTGFKAGNIAEFLDRRAEDYDLFIALDADSVMGAETILRMVRVMQASPEIGILQSLVTGLPSKTFFTRAFQFGMRHGMRSYTLGSAWWQADCGPNWGHNQIIRTAPFKAHCMLPVLPGTGPLSGDILSHDQLEAALMRKAGYEVRVMAEESESYEENPPSIADFIRRELRWCNGNMQYFRLLGMAGLKPVSRMQLLLAIQMYLAAPAWMLFIVLGAFVQTRPDQLSDLPVWSGIALFGVIMTLSLMPKLMGLGQILADPARARAYGGRDRVIWGGVTEILFSMLTAPIVAVALSIFLIGLAFGKRVGWDAQQRTRERLHWPEAARVLWPQTLLGVSLAAWLVATAPWALAFGAPILLALCFSIPIAVISTNPKLGALSITCGLFALPEDNKTAVNLSSQDLGAKQAAHEVSC</sequence>
<feature type="transmembrane region" description="Helical" evidence="13">
    <location>
        <begin position="542"/>
        <end position="573"/>
    </location>
</feature>
<feature type="transmembrane region" description="Helical" evidence="13">
    <location>
        <begin position="400"/>
        <end position="423"/>
    </location>
</feature>
<feature type="transmembrane region" description="Helical" evidence="13">
    <location>
        <begin position="476"/>
        <end position="507"/>
    </location>
</feature>
<organism evidence="15 16">
    <name type="scientific">Roseobacter sinensis</name>
    <dbReference type="NCBI Taxonomy" id="2931391"/>
    <lineage>
        <taxon>Bacteria</taxon>
        <taxon>Pseudomonadati</taxon>
        <taxon>Pseudomonadota</taxon>
        <taxon>Alphaproteobacteria</taxon>
        <taxon>Rhodobacterales</taxon>
        <taxon>Roseobacteraceae</taxon>
        <taxon>Roseobacter</taxon>
    </lineage>
</organism>
<dbReference type="InterPro" id="IPR029044">
    <property type="entry name" value="Nucleotide-diphossugar_trans"/>
</dbReference>
<evidence type="ECO:0000256" key="3">
    <source>
        <dbReference type="ARBA" id="ARBA00009337"/>
    </source>
</evidence>
<keyword evidence="10 13" id="KW-1133">Transmembrane helix</keyword>
<evidence type="ECO:0000313" key="15">
    <source>
        <dbReference type="EMBL" id="MCV3272321.1"/>
    </source>
</evidence>
<name>A0ABT3BFG3_9RHOB</name>
<dbReference type="EMBL" id="JALIEB010000008">
    <property type="protein sequence ID" value="MCV3272321.1"/>
    <property type="molecule type" value="Genomic_DNA"/>
</dbReference>
<evidence type="ECO:0000256" key="5">
    <source>
        <dbReference type="ARBA" id="ARBA00022475"/>
    </source>
</evidence>
<dbReference type="NCBIfam" id="NF003958">
    <property type="entry name" value="PRK05454.2-1"/>
    <property type="match status" value="1"/>
</dbReference>
<dbReference type="RefSeq" id="WP_263844647.1">
    <property type="nucleotide sequence ID" value="NZ_JALIEB010000008.1"/>
</dbReference>
<evidence type="ECO:0000256" key="4">
    <source>
        <dbReference type="ARBA" id="ARBA00020585"/>
    </source>
</evidence>
<comment type="caution">
    <text evidence="15">The sequence shown here is derived from an EMBL/GenBank/DDBJ whole genome shotgun (WGS) entry which is preliminary data.</text>
</comment>
<evidence type="ECO:0000256" key="13">
    <source>
        <dbReference type="SAM" id="Phobius"/>
    </source>
</evidence>